<dbReference type="EMBL" id="JBBPBN010000052">
    <property type="protein sequence ID" value="KAK8991210.1"/>
    <property type="molecule type" value="Genomic_DNA"/>
</dbReference>
<keyword evidence="5" id="KW-0999">Mitochondrion inner membrane</keyword>
<keyword evidence="4" id="KW-0679">Respiratory chain</keyword>
<evidence type="ECO:0000256" key="1">
    <source>
        <dbReference type="ARBA" id="ARBA00004443"/>
    </source>
</evidence>
<dbReference type="Gene3D" id="1.10.1090.10">
    <property type="entry name" value="Cytochrome b-c1 complex subunit 7"/>
    <property type="match status" value="1"/>
</dbReference>
<dbReference type="InterPro" id="IPR036544">
    <property type="entry name" value="QCR7_sf"/>
</dbReference>
<dbReference type="InterPro" id="IPR003197">
    <property type="entry name" value="QCR7"/>
</dbReference>
<evidence type="ECO:0000256" key="3">
    <source>
        <dbReference type="ARBA" id="ARBA00022448"/>
    </source>
</evidence>
<reference evidence="9 10" key="1">
    <citation type="journal article" date="2024" name="G3 (Bethesda)">
        <title>Genome assembly of Hibiscus sabdariffa L. provides insights into metabolisms of medicinal natural products.</title>
        <authorList>
            <person name="Kim T."/>
        </authorList>
    </citation>
    <scope>NUCLEOTIDE SEQUENCE [LARGE SCALE GENOMIC DNA]</scope>
    <source>
        <strain evidence="9">TK-2024</strain>
        <tissue evidence="9">Old leaves</tissue>
    </source>
</reference>
<evidence type="ECO:0000256" key="5">
    <source>
        <dbReference type="ARBA" id="ARBA00022792"/>
    </source>
</evidence>
<name>A0ABR2PS08_9ROSI</name>
<dbReference type="Pfam" id="PF02271">
    <property type="entry name" value="UCR_14kD"/>
    <property type="match status" value="1"/>
</dbReference>
<comment type="caution">
    <text evidence="9">The sequence shown here is derived from an EMBL/GenBank/DDBJ whole genome shotgun (WGS) entry which is preliminary data.</text>
</comment>
<dbReference type="Proteomes" id="UP001396334">
    <property type="component" value="Unassembled WGS sequence"/>
</dbReference>
<dbReference type="PANTHER" id="PTHR12022:SF0">
    <property type="entry name" value="CYTOCHROME B-C1 COMPLEX SUBUNIT 7"/>
    <property type="match status" value="1"/>
</dbReference>
<evidence type="ECO:0000256" key="4">
    <source>
        <dbReference type="ARBA" id="ARBA00022660"/>
    </source>
</evidence>
<evidence type="ECO:0000256" key="6">
    <source>
        <dbReference type="ARBA" id="ARBA00022982"/>
    </source>
</evidence>
<organism evidence="9 10">
    <name type="scientific">Hibiscus sabdariffa</name>
    <name type="common">roselle</name>
    <dbReference type="NCBI Taxonomy" id="183260"/>
    <lineage>
        <taxon>Eukaryota</taxon>
        <taxon>Viridiplantae</taxon>
        <taxon>Streptophyta</taxon>
        <taxon>Embryophyta</taxon>
        <taxon>Tracheophyta</taxon>
        <taxon>Spermatophyta</taxon>
        <taxon>Magnoliopsida</taxon>
        <taxon>eudicotyledons</taxon>
        <taxon>Gunneridae</taxon>
        <taxon>Pentapetalae</taxon>
        <taxon>rosids</taxon>
        <taxon>malvids</taxon>
        <taxon>Malvales</taxon>
        <taxon>Malvaceae</taxon>
        <taxon>Malvoideae</taxon>
        <taxon>Hibiscus</taxon>
    </lineage>
</organism>
<keyword evidence="7" id="KW-0496">Mitochondrion</keyword>
<gene>
    <name evidence="9" type="ORF">V6N11_062230</name>
</gene>
<keyword evidence="3" id="KW-0813">Transport</keyword>
<evidence type="ECO:0000313" key="9">
    <source>
        <dbReference type="EMBL" id="KAK8991210.1"/>
    </source>
</evidence>
<accession>A0ABR2PS08</accession>
<dbReference type="SUPFAM" id="SSF81524">
    <property type="entry name" value="14 kDa protein of cytochrome bc1 complex (Ubiquinol-cytochrome c reductase)"/>
    <property type="match status" value="1"/>
</dbReference>
<evidence type="ECO:0000313" key="10">
    <source>
        <dbReference type="Proteomes" id="UP001396334"/>
    </source>
</evidence>
<proteinExistence type="inferred from homology"/>
<keyword evidence="10" id="KW-1185">Reference proteome</keyword>
<comment type="subcellular location">
    <subcellularLocation>
        <location evidence="1">Mitochondrion inner membrane</location>
        <topology evidence="1">Peripheral membrane protein</topology>
        <orientation evidence="1">Matrix side</orientation>
    </subcellularLocation>
</comment>
<protein>
    <recommendedName>
        <fullName evidence="11">Cytochrome b-c1 complex subunit 7</fullName>
    </recommendedName>
</protein>
<keyword evidence="6" id="KW-0249">Electron transport</keyword>
<keyword evidence="8" id="KW-0472">Membrane</keyword>
<comment type="similarity">
    <text evidence="2">Belongs to the UQCRB/QCR7 family.</text>
</comment>
<evidence type="ECO:0000256" key="7">
    <source>
        <dbReference type="ARBA" id="ARBA00023128"/>
    </source>
</evidence>
<sequence>MSSFLQSFLDPKKNWLAAMHMKSLTKRLRKYGLRYDDLYDPYYDLDIKEALNRLPREIVDARTQRLKRAIDLSMKHEYLPENLQQVQTPFRSYLQDMLALVKKENAEREALGALPLPVRKDHFASKIVQTRAVFGVRKRITRSRVCSTATIAARGVCVFRQGIMATPENVPVTTTSRLKKARINVLDFVSSEIPNKRC</sequence>
<evidence type="ECO:0000256" key="2">
    <source>
        <dbReference type="ARBA" id="ARBA00008554"/>
    </source>
</evidence>
<evidence type="ECO:0008006" key="11">
    <source>
        <dbReference type="Google" id="ProtNLM"/>
    </source>
</evidence>
<dbReference type="PANTHER" id="PTHR12022">
    <property type="entry name" value="UBIQUINOL-CYTOCHROME C REDUCTASE COMPLEX 14 KD PROTEIN"/>
    <property type="match status" value="1"/>
</dbReference>
<evidence type="ECO:0000256" key="8">
    <source>
        <dbReference type="ARBA" id="ARBA00023136"/>
    </source>
</evidence>